<keyword evidence="3" id="KW-1185">Reference proteome</keyword>
<evidence type="ECO:0000256" key="1">
    <source>
        <dbReference type="SAM" id="MobiDB-lite"/>
    </source>
</evidence>
<reference evidence="2 3" key="1">
    <citation type="journal article" date="2013" name="Int. J. Syst. Evol. Microbiol.">
        <title>Kordia antarctica sp. nov., isolated from Antarctic seawater.</title>
        <authorList>
            <person name="Baek K."/>
            <person name="Choi A."/>
            <person name="Kang I."/>
            <person name="Lee K."/>
            <person name="Cho J.C."/>
        </authorList>
    </citation>
    <scope>NUCLEOTIDE SEQUENCE [LARGE SCALE GENOMIC DNA]</scope>
    <source>
        <strain evidence="2 3">IMCC3317</strain>
    </source>
</reference>
<name>A0A7L4ZJI3_9FLAO</name>
<gene>
    <name evidence="2" type="ORF">IMCC3317_20650</name>
</gene>
<evidence type="ECO:0000313" key="3">
    <source>
        <dbReference type="Proteomes" id="UP000464657"/>
    </source>
</evidence>
<proteinExistence type="predicted"/>
<dbReference type="RefSeq" id="WP_160129385.1">
    <property type="nucleotide sequence ID" value="NZ_CP019288.1"/>
</dbReference>
<evidence type="ECO:0000313" key="2">
    <source>
        <dbReference type="EMBL" id="QHI36700.1"/>
    </source>
</evidence>
<dbReference type="AlphaFoldDB" id="A0A7L4ZJI3"/>
<dbReference type="EMBL" id="CP019288">
    <property type="protein sequence ID" value="QHI36700.1"/>
    <property type="molecule type" value="Genomic_DNA"/>
</dbReference>
<dbReference type="Proteomes" id="UP000464657">
    <property type="component" value="Chromosome"/>
</dbReference>
<feature type="compositionally biased region" description="Basic and acidic residues" evidence="1">
    <location>
        <begin position="31"/>
        <end position="45"/>
    </location>
</feature>
<protein>
    <submittedName>
        <fullName evidence="2">Uncharacterized protein</fullName>
    </submittedName>
</protein>
<accession>A0A7L4ZJI3</accession>
<feature type="region of interest" description="Disordered" evidence="1">
    <location>
        <begin position="1"/>
        <end position="62"/>
    </location>
</feature>
<dbReference type="KEGG" id="kan:IMCC3317_20650"/>
<organism evidence="2 3">
    <name type="scientific">Kordia antarctica</name>
    <dbReference type="NCBI Taxonomy" id="1218801"/>
    <lineage>
        <taxon>Bacteria</taxon>
        <taxon>Pseudomonadati</taxon>
        <taxon>Bacteroidota</taxon>
        <taxon>Flavobacteriia</taxon>
        <taxon>Flavobacteriales</taxon>
        <taxon>Flavobacteriaceae</taxon>
        <taxon>Kordia</taxon>
    </lineage>
</organism>
<sequence length="62" mass="6823">MGTLTTKIEIENPSEETLFPHTLEAYGDTPRSGDGDETTDPKKPEPNNSEEEDEGEVRPGSF</sequence>